<protein>
    <recommendedName>
        <fullName evidence="3">Protein kinase domain-containing protein</fullName>
    </recommendedName>
</protein>
<dbReference type="GO" id="GO:0004672">
    <property type="term" value="F:protein kinase activity"/>
    <property type="evidence" value="ECO:0007669"/>
    <property type="project" value="InterPro"/>
</dbReference>
<comment type="caution">
    <text evidence="4">The sequence shown here is derived from an EMBL/GenBank/DDBJ whole genome shotgun (WGS) entry which is preliminary data.</text>
</comment>
<name>A0A9D3YE97_DREPO</name>
<feature type="domain" description="Protein kinase" evidence="3">
    <location>
        <begin position="1"/>
        <end position="64"/>
    </location>
</feature>
<proteinExistence type="predicted"/>
<gene>
    <name evidence="4" type="ORF">DPMN_084110</name>
</gene>
<dbReference type="GO" id="GO:0005524">
    <property type="term" value="F:ATP binding"/>
    <property type="evidence" value="ECO:0007669"/>
    <property type="project" value="UniProtKB-KW"/>
</dbReference>
<evidence type="ECO:0000313" key="4">
    <source>
        <dbReference type="EMBL" id="KAH3696634.1"/>
    </source>
</evidence>
<evidence type="ECO:0000259" key="3">
    <source>
        <dbReference type="PROSITE" id="PS50011"/>
    </source>
</evidence>
<dbReference type="Proteomes" id="UP000828390">
    <property type="component" value="Unassembled WGS sequence"/>
</dbReference>
<dbReference type="PANTHER" id="PTHR24418">
    <property type="entry name" value="TYROSINE-PROTEIN KINASE"/>
    <property type="match status" value="1"/>
</dbReference>
<organism evidence="4 5">
    <name type="scientific">Dreissena polymorpha</name>
    <name type="common">Zebra mussel</name>
    <name type="synonym">Mytilus polymorpha</name>
    <dbReference type="NCBI Taxonomy" id="45954"/>
    <lineage>
        <taxon>Eukaryota</taxon>
        <taxon>Metazoa</taxon>
        <taxon>Spiralia</taxon>
        <taxon>Lophotrochozoa</taxon>
        <taxon>Mollusca</taxon>
        <taxon>Bivalvia</taxon>
        <taxon>Autobranchia</taxon>
        <taxon>Heteroconchia</taxon>
        <taxon>Euheterodonta</taxon>
        <taxon>Imparidentia</taxon>
        <taxon>Neoheterodontei</taxon>
        <taxon>Myida</taxon>
        <taxon>Dreissenoidea</taxon>
        <taxon>Dreissenidae</taxon>
        <taxon>Dreissena</taxon>
    </lineage>
</organism>
<dbReference type="InterPro" id="IPR001245">
    <property type="entry name" value="Ser-Thr/Tyr_kinase_cat_dom"/>
</dbReference>
<dbReference type="InterPro" id="IPR050198">
    <property type="entry name" value="Non-receptor_tyrosine_kinases"/>
</dbReference>
<dbReference type="InterPro" id="IPR000719">
    <property type="entry name" value="Prot_kinase_dom"/>
</dbReference>
<dbReference type="PROSITE" id="PS50011">
    <property type="entry name" value="PROTEIN_KINASE_DOM"/>
    <property type="match status" value="1"/>
</dbReference>
<dbReference type="Pfam" id="PF07714">
    <property type="entry name" value="PK_Tyr_Ser-Thr"/>
    <property type="match status" value="1"/>
</dbReference>
<keyword evidence="2" id="KW-0067">ATP-binding</keyword>
<accession>A0A9D3YE97</accession>
<sequence>MQAQEAGKWPLKWYPPECIYYWKFDSTSDVWSYGVTMWEATSYGEEPYKVSCLLTEINSFTQIQ</sequence>
<keyword evidence="1" id="KW-0547">Nucleotide-binding</keyword>
<reference evidence="4" key="1">
    <citation type="journal article" date="2019" name="bioRxiv">
        <title>The Genome of the Zebra Mussel, Dreissena polymorpha: A Resource for Invasive Species Research.</title>
        <authorList>
            <person name="McCartney M.A."/>
            <person name="Auch B."/>
            <person name="Kono T."/>
            <person name="Mallez S."/>
            <person name="Zhang Y."/>
            <person name="Obille A."/>
            <person name="Becker A."/>
            <person name="Abrahante J.E."/>
            <person name="Garbe J."/>
            <person name="Badalamenti J.P."/>
            <person name="Herman A."/>
            <person name="Mangelson H."/>
            <person name="Liachko I."/>
            <person name="Sullivan S."/>
            <person name="Sone E.D."/>
            <person name="Koren S."/>
            <person name="Silverstein K.A.T."/>
            <person name="Beckman K.B."/>
            <person name="Gohl D.M."/>
        </authorList>
    </citation>
    <scope>NUCLEOTIDE SEQUENCE</scope>
    <source>
        <strain evidence="4">Duluth1</strain>
        <tissue evidence="4">Whole animal</tissue>
    </source>
</reference>
<evidence type="ECO:0000256" key="2">
    <source>
        <dbReference type="ARBA" id="ARBA00022840"/>
    </source>
</evidence>
<dbReference type="EMBL" id="JAIWYP010000016">
    <property type="protein sequence ID" value="KAH3696634.1"/>
    <property type="molecule type" value="Genomic_DNA"/>
</dbReference>
<reference evidence="4" key="2">
    <citation type="submission" date="2020-11" db="EMBL/GenBank/DDBJ databases">
        <authorList>
            <person name="McCartney M.A."/>
            <person name="Auch B."/>
            <person name="Kono T."/>
            <person name="Mallez S."/>
            <person name="Becker A."/>
            <person name="Gohl D.M."/>
            <person name="Silverstein K.A.T."/>
            <person name="Koren S."/>
            <person name="Bechman K.B."/>
            <person name="Herman A."/>
            <person name="Abrahante J.E."/>
            <person name="Garbe J."/>
        </authorList>
    </citation>
    <scope>NUCLEOTIDE SEQUENCE</scope>
    <source>
        <strain evidence="4">Duluth1</strain>
        <tissue evidence="4">Whole animal</tissue>
    </source>
</reference>
<evidence type="ECO:0000313" key="5">
    <source>
        <dbReference type="Proteomes" id="UP000828390"/>
    </source>
</evidence>
<dbReference type="SUPFAM" id="SSF56112">
    <property type="entry name" value="Protein kinase-like (PK-like)"/>
    <property type="match status" value="1"/>
</dbReference>
<dbReference type="InterPro" id="IPR011009">
    <property type="entry name" value="Kinase-like_dom_sf"/>
</dbReference>
<dbReference type="Gene3D" id="1.10.510.10">
    <property type="entry name" value="Transferase(Phosphotransferase) domain 1"/>
    <property type="match status" value="1"/>
</dbReference>
<evidence type="ECO:0000256" key="1">
    <source>
        <dbReference type="ARBA" id="ARBA00022741"/>
    </source>
</evidence>
<keyword evidence="5" id="KW-1185">Reference proteome</keyword>
<dbReference type="AlphaFoldDB" id="A0A9D3YE97"/>